<dbReference type="EMBL" id="BDSP01000080">
    <property type="protein sequence ID" value="GAX14520.1"/>
    <property type="molecule type" value="Genomic_DNA"/>
</dbReference>
<keyword evidence="5" id="KW-1185">Reference proteome</keyword>
<dbReference type="PRINTS" id="PR00081">
    <property type="entry name" value="GDHRDH"/>
</dbReference>
<dbReference type="Pfam" id="PF00106">
    <property type="entry name" value="adh_short"/>
    <property type="match status" value="1"/>
</dbReference>
<evidence type="ECO:0000256" key="1">
    <source>
        <dbReference type="ARBA" id="ARBA00023002"/>
    </source>
</evidence>
<comment type="caution">
    <text evidence="4">The sequence shown here is derived from an EMBL/GenBank/DDBJ whole genome shotgun (WGS) entry which is preliminary data.</text>
</comment>
<dbReference type="PANTHER" id="PTHR43157:SF73">
    <property type="entry name" value="WW DOMAIN-CONTAINING OXIDOREDUCTASE-LIKE PROTEIN"/>
    <property type="match status" value="1"/>
</dbReference>
<dbReference type="SUPFAM" id="SSF51735">
    <property type="entry name" value="NAD(P)-binding Rossmann-fold domains"/>
    <property type="match status" value="1"/>
</dbReference>
<dbReference type="GO" id="GO:0016491">
    <property type="term" value="F:oxidoreductase activity"/>
    <property type="evidence" value="ECO:0007669"/>
    <property type="project" value="UniProtKB-KW"/>
</dbReference>
<protein>
    <submittedName>
        <fullName evidence="4">Butanol dehydrogenase</fullName>
    </submittedName>
</protein>
<comment type="similarity">
    <text evidence="2">Belongs to the short-chain dehydrogenases/reductases (SDR) family.</text>
</comment>
<evidence type="ECO:0000313" key="5">
    <source>
        <dbReference type="Proteomes" id="UP000198406"/>
    </source>
</evidence>
<dbReference type="Proteomes" id="UP000198406">
    <property type="component" value="Unassembled WGS sequence"/>
</dbReference>
<keyword evidence="1" id="KW-0560">Oxidoreductase</keyword>
<evidence type="ECO:0000256" key="3">
    <source>
        <dbReference type="SAM" id="SignalP"/>
    </source>
</evidence>
<dbReference type="Gene3D" id="3.40.50.720">
    <property type="entry name" value="NAD(P)-binding Rossmann-like Domain"/>
    <property type="match status" value="1"/>
</dbReference>
<dbReference type="InParanoid" id="A0A1Z5JKH2"/>
<dbReference type="PRINTS" id="PR00080">
    <property type="entry name" value="SDRFAMILY"/>
</dbReference>
<dbReference type="PANTHER" id="PTHR43157">
    <property type="entry name" value="PHOSPHATIDYLINOSITOL-GLYCAN BIOSYNTHESIS CLASS F PROTEIN-RELATED"/>
    <property type="match status" value="1"/>
</dbReference>
<dbReference type="InterPro" id="IPR036291">
    <property type="entry name" value="NAD(P)-bd_dom_sf"/>
</dbReference>
<reference evidence="4 5" key="1">
    <citation type="journal article" date="2015" name="Plant Cell">
        <title>Oil accumulation by the oleaginous diatom Fistulifera solaris as revealed by the genome and transcriptome.</title>
        <authorList>
            <person name="Tanaka T."/>
            <person name="Maeda Y."/>
            <person name="Veluchamy A."/>
            <person name="Tanaka M."/>
            <person name="Abida H."/>
            <person name="Marechal E."/>
            <person name="Bowler C."/>
            <person name="Muto M."/>
            <person name="Sunaga Y."/>
            <person name="Tanaka M."/>
            <person name="Yoshino T."/>
            <person name="Taniguchi T."/>
            <person name="Fukuda Y."/>
            <person name="Nemoto M."/>
            <person name="Matsumoto M."/>
            <person name="Wong P.S."/>
            <person name="Aburatani S."/>
            <person name="Fujibuchi W."/>
        </authorList>
    </citation>
    <scope>NUCLEOTIDE SEQUENCE [LARGE SCALE GENOMIC DNA]</scope>
    <source>
        <strain evidence="4 5">JPCC DA0580</strain>
    </source>
</reference>
<keyword evidence="3" id="KW-0732">Signal</keyword>
<organism evidence="4 5">
    <name type="scientific">Fistulifera solaris</name>
    <name type="common">Oleaginous diatom</name>
    <dbReference type="NCBI Taxonomy" id="1519565"/>
    <lineage>
        <taxon>Eukaryota</taxon>
        <taxon>Sar</taxon>
        <taxon>Stramenopiles</taxon>
        <taxon>Ochrophyta</taxon>
        <taxon>Bacillariophyta</taxon>
        <taxon>Bacillariophyceae</taxon>
        <taxon>Bacillariophycidae</taxon>
        <taxon>Naviculales</taxon>
        <taxon>Naviculaceae</taxon>
        <taxon>Fistulifera</taxon>
    </lineage>
</organism>
<accession>A0A1Z5JKH2</accession>
<feature type="chain" id="PRO_5012757783" evidence="3">
    <location>
        <begin position="19"/>
        <end position="366"/>
    </location>
</feature>
<feature type="signal peptide" evidence="3">
    <location>
        <begin position="1"/>
        <end position="18"/>
    </location>
</feature>
<proteinExistence type="inferred from homology"/>
<dbReference type="AlphaFoldDB" id="A0A1Z5JKH2"/>
<gene>
    <name evidence="4" type="ORF">FisN_11Hh017</name>
</gene>
<dbReference type="InterPro" id="IPR002347">
    <property type="entry name" value="SDR_fam"/>
</dbReference>
<dbReference type="PROSITE" id="PS51318">
    <property type="entry name" value="TAT"/>
    <property type="match status" value="1"/>
</dbReference>
<dbReference type="InterPro" id="IPR006311">
    <property type="entry name" value="TAT_signal"/>
</dbReference>
<name>A0A1Z5JKH2_FISSO</name>
<dbReference type="OrthoDB" id="157221at2759"/>
<sequence length="366" mass="40370">MKLLFSLLFAVFCFQARAFSVTRRQALVTAGATAVGTVLWQPQDAQAVDKLYTPAPQSLIGQTIVITGGTTGLGLESAKRLAIGGANIILTARTTTKGEKAVSEVQQYLRDNGIDNPMVSYKVLNLDDLSAVKNVPELWNDVKKIDVLMNNAGVMAIPDRQLTVDGYERQIQTNHLGHFVLTALLQPKLAPDARIVNVSSQAYQFASQMRSDQSLWEPQPNDYSPWVQYGQTKLANILFTEELQRRSEAAGKQWTVVSLHPGAVATDLGRFIAGEEKWQQLKEGKGTFWETFFSKALSKFILTVPEGATTQVFLAARADKESNMNVKGQFLDKCAVQKLPQFATDPVAAEKLWKESEEKAGITFTI</sequence>
<evidence type="ECO:0000313" key="4">
    <source>
        <dbReference type="EMBL" id="GAX14520.1"/>
    </source>
</evidence>
<evidence type="ECO:0000256" key="2">
    <source>
        <dbReference type="RuleBase" id="RU000363"/>
    </source>
</evidence>